<reference evidence="2" key="1">
    <citation type="journal article" date="2005" name="Environ. Microbiol.">
        <title>Genetic and functional properties of uncultivated thermophilic crenarchaeotes from a subsurface gold mine as revealed by analysis of genome fragments.</title>
        <authorList>
            <person name="Nunoura T."/>
            <person name="Hirayama H."/>
            <person name="Takami H."/>
            <person name="Oida H."/>
            <person name="Nishi S."/>
            <person name="Shimamura S."/>
            <person name="Suzuki Y."/>
            <person name="Inagaki F."/>
            <person name="Takai K."/>
            <person name="Nealson K.H."/>
            <person name="Horikoshi K."/>
        </authorList>
    </citation>
    <scope>NUCLEOTIDE SEQUENCE</scope>
</reference>
<dbReference type="GO" id="GO:0006355">
    <property type="term" value="P:regulation of DNA-templated transcription"/>
    <property type="evidence" value="ECO:0007669"/>
    <property type="project" value="InterPro"/>
</dbReference>
<organism evidence="2">
    <name type="scientific">uncultured Acetothermia bacterium</name>
    <dbReference type="NCBI Taxonomy" id="236499"/>
    <lineage>
        <taxon>Bacteria</taxon>
        <taxon>Candidatus Bipolaricaulota</taxon>
        <taxon>environmental samples</taxon>
    </lineage>
</organism>
<evidence type="ECO:0000313" key="2">
    <source>
        <dbReference type="EMBL" id="BAL56858.1"/>
    </source>
</evidence>
<feature type="domain" description="Ribbon-helix-helix protein CopG" evidence="1">
    <location>
        <begin position="8"/>
        <end position="44"/>
    </location>
</feature>
<dbReference type="Pfam" id="PF01402">
    <property type="entry name" value="RHH_1"/>
    <property type="match status" value="1"/>
</dbReference>
<dbReference type="Gene3D" id="1.10.1220.10">
    <property type="entry name" value="Met repressor-like"/>
    <property type="match status" value="1"/>
</dbReference>
<gene>
    <name evidence="2" type="ORF">HGMM_F43B07C42</name>
</gene>
<accession>H5SL22</accession>
<name>H5SL22_9BACT</name>
<proteinExistence type="predicted"/>
<evidence type="ECO:0000259" key="1">
    <source>
        <dbReference type="Pfam" id="PF01402"/>
    </source>
</evidence>
<dbReference type="EMBL" id="AP011759">
    <property type="protein sequence ID" value="BAL56858.1"/>
    <property type="molecule type" value="Genomic_DNA"/>
</dbReference>
<sequence length="87" mass="10061">MPAQTVKVAISLPKEEFRALEKRSRQLKQSRSAVIAKAIRHWLKAQQEAEDVQRYVEGYQKYPETEEEMAEAAALARMALADVEWEE</sequence>
<dbReference type="InterPro" id="IPR013321">
    <property type="entry name" value="Arc_rbn_hlx_hlx"/>
</dbReference>
<dbReference type="AlphaFoldDB" id="H5SL22"/>
<dbReference type="SUPFAM" id="SSF47598">
    <property type="entry name" value="Ribbon-helix-helix"/>
    <property type="match status" value="1"/>
</dbReference>
<reference evidence="2" key="2">
    <citation type="journal article" date="2012" name="PLoS ONE">
        <title>A Deeply Branching Thermophilic Bacterium with an Ancient Acetyl-CoA Pathway Dominates a Subsurface Ecosystem.</title>
        <authorList>
            <person name="Takami H."/>
            <person name="Noguchi H."/>
            <person name="Takaki Y."/>
            <person name="Uchiyama I."/>
            <person name="Toyoda A."/>
            <person name="Nishi S."/>
            <person name="Chee G.-J."/>
            <person name="Arai W."/>
            <person name="Nunoura T."/>
            <person name="Itoh T."/>
            <person name="Hattori M."/>
            <person name="Takai K."/>
        </authorList>
    </citation>
    <scope>NUCLEOTIDE SEQUENCE</scope>
</reference>
<dbReference type="InterPro" id="IPR002145">
    <property type="entry name" value="CopG"/>
</dbReference>
<protein>
    <submittedName>
        <fullName evidence="2">Ribbon-helix-helix protein, copG family protein</fullName>
    </submittedName>
</protein>
<dbReference type="InterPro" id="IPR010985">
    <property type="entry name" value="Ribbon_hlx_hlx"/>
</dbReference>